<dbReference type="AlphaFoldDB" id="A0A0K1IWM8"/>
<dbReference type="Gene3D" id="3.10.129.10">
    <property type="entry name" value="Hotdog Thioesterase"/>
    <property type="match status" value="1"/>
</dbReference>
<proteinExistence type="predicted"/>
<name>A0A0K1IWM8_HALGI</name>
<dbReference type="RefSeq" id="WP_050459826.1">
    <property type="nucleotide sequence ID" value="NZ_CP011947.1"/>
</dbReference>
<dbReference type="InterPro" id="IPR052342">
    <property type="entry name" value="MCH/BMMD"/>
</dbReference>
<evidence type="ECO:0000313" key="2">
    <source>
        <dbReference type="EMBL" id="AKU08881.1"/>
    </source>
</evidence>
<dbReference type="SUPFAM" id="SSF54637">
    <property type="entry name" value="Thioesterase/thiol ester dehydrase-isomerase"/>
    <property type="match status" value="1"/>
</dbReference>
<feature type="domain" description="MaoC-like" evidence="1">
    <location>
        <begin position="10"/>
        <end position="121"/>
    </location>
</feature>
<reference evidence="3" key="1">
    <citation type="journal article" date="2015" name="J. Biotechnol.">
        <title>Complete genome sequence of Haloferax gibbonsii strain ARA6, a potential producer of polyhydroxyalkanoates and halocins isolated from Araruama, Rio de Janeiro, Brasil.</title>
        <authorList>
            <person name="Pinto L.H."/>
            <person name="D'Alincourt Carvalho-Assef A.P."/>
            <person name="Vieira R.P."/>
            <person name="Clementino M.M."/>
            <person name="Albano R.M."/>
        </authorList>
    </citation>
    <scope>NUCLEOTIDE SEQUENCE [LARGE SCALE GENOMIC DNA]</scope>
    <source>
        <strain evidence="3">ARA6</strain>
    </source>
</reference>
<dbReference type="InterPro" id="IPR002539">
    <property type="entry name" value="MaoC-like_dom"/>
</dbReference>
<dbReference type="EMBL" id="CP011947">
    <property type="protein sequence ID" value="AKU08881.1"/>
    <property type="molecule type" value="Genomic_DNA"/>
</dbReference>
<dbReference type="PANTHER" id="PTHR43664">
    <property type="entry name" value="MONOAMINE OXIDASE-RELATED"/>
    <property type="match status" value="1"/>
</dbReference>
<evidence type="ECO:0000259" key="1">
    <source>
        <dbReference type="Pfam" id="PF01575"/>
    </source>
</evidence>
<dbReference type="PATRIC" id="fig|35746.4.peg.3115"/>
<dbReference type="Pfam" id="PF01575">
    <property type="entry name" value="MaoC_dehydratas"/>
    <property type="match status" value="1"/>
</dbReference>
<accession>A0A0K1IWM8</accession>
<dbReference type="GeneID" id="25247179"/>
<dbReference type="Proteomes" id="UP000066124">
    <property type="component" value="Chromosome"/>
</dbReference>
<dbReference type="InterPro" id="IPR029069">
    <property type="entry name" value="HotDog_dom_sf"/>
</dbReference>
<gene>
    <name evidence="2" type="ORF">ABY42_14465</name>
</gene>
<dbReference type="KEGG" id="hgi:ABY42_14465"/>
<sequence length="153" mass="17240">MQFFEDFAVGDTHEFGEYDVTESEILEFAGRYDPQWFHTEPERAEAESMYGGVIASGWHTTAMTMRLLVDGFLADSASLGAKGLDELRWWKPVYPGDTLVVETEVLETTAETDDRGLVEIRTTTRAERESGEVEDVCSFVSYVMFARRSGGDE</sequence>
<dbReference type="CDD" id="cd03454">
    <property type="entry name" value="YdeM"/>
    <property type="match status" value="1"/>
</dbReference>
<organism evidence="2 3">
    <name type="scientific">Haloferax gibbonsii</name>
    <dbReference type="NCBI Taxonomy" id="35746"/>
    <lineage>
        <taxon>Archaea</taxon>
        <taxon>Methanobacteriati</taxon>
        <taxon>Methanobacteriota</taxon>
        <taxon>Stenosarchaea group</taxon>
        <taxon>Halobacteria</taxon>
        <taxon>Halobacteriales</taxon>
        <taxon>Haloferacaceae</taxon>
        <taxon>Haloferax</taxon>
    </lineage>
</organism>
<protein>
    <submittedName>
        <fullName evidence="2">Acyl dehydratase</fullName>
    </submittedName>
</protein>
<evidence type="ECO:0000313" key="3">
    <source>
        <dbReference type="Proteomes" id="UP000066124"/>
    </source>
</evidence>
<dbReference type="PANTHER" id="PTHR43664:SF1">
    <property type="entry name" value="BETA-METHYLMALYL-COA DEHYDRATASE"/>
    <property type="match status" value="1"/>
</dbReference>